<dbReference type="RefSeq" id="WP_146791122.1">
    <property type="nucleotide sequence ID" value="NZ_BAABIO010000003.1"/>
</dbReference>
<keyword evidence="1" id="KW-0732">Signal</keyword>
<dbReference type="OrthoDB" id="679679at2"/>
<evidence type="ECO:0000313" key="2">
    <source>
        <dbReference type="EMBL" id="QEC58107.1"/>
    </source>
</evidence>
<dbReference type="SUPFAM" id="SSF63825">
    <property type="entry name" value="YWTD domain"/>
    <property type="match status" value="1"/>
</dbReference>
<dbReference type="Gene3D" id="2.40.10.500">
    <property type="match status" value="1"/>
</dbReference>
<dbReference type="KEGG" id="fgg:FSB75_20080"/>
<dbReference type="Gene3D" id="2.60.40.10">
    <property type="entry name" value="Immunoglobulins"/>
    <property type="match status" value="1"/>
</dbReference>
<feature type="signal peptide" evidence="1">
    <location>
        <begin position="1"/>
        <end position="30"/>
    </location>
</feature>
<gene>
    <name evidence="2" type="ORF">FSB75_20080</name>
</gene>
<dbReference type="AlphaFoldDB" id="A0A5B8UN55"/>
<dbReference type="Gene3D" id="2.80.10.50">
    <property type="match status" value="1"/>
</dbReference>
<feature type="chain" id="PRO_5022919523" evidence="1">
    <location>
        <begin position="31"/>
        <end position="1060"/>
    </location>
</feature>
<organism evidence="2 3">
    <name type="scientific">Flavisolibacter ginsenosidimutans</name>
    <dbReference type="NCBI Taxonomy" id="661481"/>
    <lineage>
        <taxon>Bacteria</taxon>
        <taxon>Pseudomonadati</taxon>
        <taxon>Bacteroidota</taxon>
        <taxon>Chitinophagia</taxon>
        <taxon>Chitinophagales</taxon>
        <taxon>Chitinophagaceae</taxon>
        <taxon>Flavisolibacter</taxon>
    </lineage>
</organism>
<dbReference type="InterPro" id="IPR013783">
    <property type="entry name" value="Ig-like_fold"/>
</dbReference>
<dbReference type="InterPro" id="IPR026444">
    <property type="entry name" value="Secre_tail"/>
</dbReference>
<protein>
    <submittedName>
        <fullName evidence="2">T9SS type A sorting domain-containing protein</fullName>
    </submittedName>
</protein>
<name>A0A5B8UN55_9BACT</name>
<evidence type="ECO:0000313" key="3">
    <source>
        <dbReference type="Proteomes" id="UP000321204"/>
    </source>
</evidence>
<dbReference type="Proteomes" id="UP000321204">
    <property type="component" value="Chromosome"/>
</dbReference>
<evidence type="ECO:0000256" key="1">
    <source>
        <dbReference type="SAM" id="SignalP"/>
    </source>
</evidence>
<accession>A0A5B8UN55</accession>
<dbReference type="NCBIfam" id="TIGR04183">
    <property type="entry name" value="Por_Secre_tail"/>
    <property type="match status" value="1"/>
</dbReference>
<sequence length="1060" mass="111578">MLTYLQPLLRKHVFAFACTILFLNFTDTFAQQFQQGDVFVAVGNGQVQWRRANGTLVQTLNTGQGGFTTGMAFDASGNLYVTNFSANSVSKFNTSGVLQGTFGSGYSTPESIVFDNAGNVYVGNLGNGVRKFNSSGAFLGTVVPGRIDFFDLAADQCTFLYTQEGSSINRYNGCTNTTLPNFASSLGGSAFALRIRQNGDVLLANGGNILRLNSSGSVVQNYGVSGENTWFALNLNPDGTSFWSANFNTANVYKIDIATGNVISSFNTGTGSSTVFGLAVFGEFTISVCADNIAPAFVSPSPTCGSTINGTVGSPMNFTVTASDGNSSDVVALSATGVPSGATLTPSLPTNGNPVSTTFNWTPSATGTSTVTFNAQDKCVITGCTYTLNVVNSSGNIYYSKSSGDLHNVLTWGLNPDGSGPNPSDFGSGKIFQLANRPGVYTMTGDWSVGGTINIPSASQLQIAGNTLSVTDLAGPGTISGSNTSNLAVIGSNGGNVNLNFTGGANMLNNFTVNRSGSGASATLINALDVLNVLTLTTGALNTGGMLTLKSSAANTARVAPVTGSISGDVTVERYIPMRRAWRILSAPISGSQTINQAWQEGAILGFSANPDPFPGYGTHITGGPVFGTVANGFDQNPVGASSSIKTYINNTWQPLQNTNATPVGGTAYMTFVRGNRALPIGYNDVPPSNTTLREKGALRVGDQTFTVAGTGFTAIPNPYASPINFATITRNGVQNNFYLWDPKMATSGAYVLLSFNGSTYDVTPASVSPESQYIQSGQGFLVQASTSGTPGNITIKENDKSATPAMDVFRVAGGGNVQQPSFRQENLRITLKAQGAEKMDVLDEAMVSYSSNYSNKIDNLDAQKPANINENLAIVNESKDFMIERREIMNEGDVIQLKLWNTQPQAYTLEITPSNFVSGNLKAVLEDKYLHTSMPIDMSAVTMVPFTIGADAASARSDRFRIVIGLKIKTESEEKKYVSAYPNPLTGTVINLVLGNQEKGTYEIALISASGNIVFAKSLQYKGGSSTERLQLPRKPAPGAYQLRVSGKGGSTTVPLLIN</sequence>
<reference evidence="2 3" key="1">
    <citation type="journal article" date="2015" name="Int. J. Syst. Evol. Microbiol.">
        <title>Flavisolibacter ginsenosidimutans sp. nov., with ginsenoside-converting activity isolated from soil used for cultivating ginseng.</title>
        <authorList>
            <person name="Zhao Y."/>
            <person name="Liu Q."/>
            <person name="Kang M.S."/>
            <person name="Jin F."/>
            <person name="Yu H."/>
            <person name="Im W.T."/>
        </authorList>
    </citation>
    <scope>NUCLEOTIDE SEQUENCE [LARGE SCALE GENOMIC DNA]</scope>
    <source>
        <strain evidence="2 3">Gsoil 636</strain>
    </source>
</reference>
<dbReference type="EMBL" id="CP042433">
    <property type="protein sequence ID" value="QEC58107.1"/>
    <property type="molecule type" value="Genomic_DNA"/>
</dbReference>
<proteinExistence type="predicted"/>
<keyword evidence="3" id="KW-1185">Reference proteome</keyword>